<dbReference type="EMBL" id="CABVPX010000007">
    <property type="protein sequence ID" value="VWB46519.1"/>
    <property type="molecule type" value="Genomic_DNA"/>
</dbReference>
<proteinExistence type="predicted"/>
<gene>
    <name evidence="1" type="ORF">BAR24066_02095</name>
</gene>
<protein>
    <recommendedName>
        <fullName evidence="3">Leucine-rich repeat domain-containing protein</fullName>
    </recommendedName>
</protein>
<dbReference type="AlphaFoldDB" id="A0A9Q9SHJ7"/>
<evidence type="ECO:0000313" key="2">
    <source>
        <dbReference type="Proteomes" id="UP000494172"/>
    </source>
</evidence>
<sequence>MVQVFDGRMTNPETISPTEIAHACEQHGRVVVQFSKPDAYGPDILQSLNEACRLAGDRLQVRFYGHYQTSFDAAVLRQLPETRDLSVDCLTEIVHEEEIGGLPGLKRLGFGVFNLNRPDFLDTIELGRLERLMLSENEKRNIDLSPLAKCGSLTELFVQGHAKGIDAIASLPGLRKLTLSCYAKKYPLGFIQASPGLKEMTLLLGGRDNLDDLSSPTIELLQVLRVRGLSTMGDLSRLPSLSALRIEDQLQLSTLDLSGARLERLSLFNCKKLATLVGLDEQDRLREFRALEVALDLNALRDRDWSPVARSVRLFSGSRKWNEDATVRLAARGLGEEGSLWP</sequence>
<evidence type="ECO:0008006" key="3">
    <source>
        <dbReference type="Google" id="ProtNLM"/>
    </source>
</evidence>
<dbReference type="RefSeq" id="WP_174992281.1">
    <property type="nucleotide sequence ID" value="NZ_CABVPX010000007.1"/>
</dbReference>
<dbReference type="Proteomes" id="UP000494172">
    <property type="component" value="Unassembled WGS sequence"/>
</dbReference>
<dbReference type="SUPFAM" id="SSF52058">
    <property type="entry name" value="L domain-like"/>
    <property type="match status" value="1"/>
</dbReference>
<dbReference type="InterPro" id="IPR032675">
    <property type="entry name" value="LRR_dom_sf"/>
</dbReference>
<name>A0A9Q9SHJ7_9BURK</name>
<dbReference type="Gene3D" id="3.80.10.10">
    <property type="entry name" value="Ribonuclease Inhibitor"/>
    <property type="match status" value="1"/>
</dbReference>
<reference evidence="1 2" key="1">
    <citation type="submission" date="2019-09" db="EMBL/GenBank/DDBJ databases">
        <authorList>
            <person name="Depoorter E."/>
        </authorList>
    </citation>
    <scope>NUCLEOTIDE SEQUENCE [LARGE SCALE GENOMIC DNA]</scope>
    <source>
        <strain evidence="1">LMG 24066</strain>
    </source>
</reference>
<organism evidence="1 2">
    <name type="scientific">Burkholderia arboris</name>
    <dbReference type="NCBI Taxonomy" id="488730"/>
    <lineage>
        <taxon>Bacteria</taxon>
        <taxon>Pseudomonadati</taxon>
        <taxon>Pseudomonadota</taxon>
        <taxon>Betaproteobacteria</taxon>
        <taxon>Burkholderiales</taxon>
        <taxon>Burkholderiaceae</taxon>
        <taxon>Burkholderia</taxon>
        <taxon>Burkholderia cepacia complex</taxon>
    </lineage>
</organism>
<evidence type="ECO:0000313" key="1">
    <source>
        <dbReference type="EMBL" id="VWB46519.1"/>
    </source>
</evidence>
<accession>A0A9Q9SHJ7</accession>
<comment type="caution">
    <text evidence="1">The sequence shown here is derived from an EMBL/GenBank/DDBJ whole genome shotgun (WGS) entry which is preliminary data.</text>
</comment>